<proteinExistence type="predicted"/>
<accession>A0A6G5A0B9</accession>
<dbReference type="EMBL" id="GIKN01002178">
    <property type="protein sequence ID" value="NIE44451.1"/>
    <property type="molecule type" value="Transcribed_RNA"/>
</dbReference>
<reference evidence="1" key="1">
    <citation type="submission" date="2020-03" db="EMBL/GenBank/DDBJ databases">
        <title>A transcriptome and proteome of the tick Rhipicephalus microplus shaped by the genetic composition of its hosts and developmental stage.</title>
        <authorList>
            <person name="Garcia G.R."/>
            <person name="Ribeiro J.M.C."/>
            <person name="Maruyama S.R."/>
            <person name="Gardinasse L.G."/>
            <person name="Nelson K."/>
            <person name="Ferreira B.R."/>
            <person name="Andrade T.G."/>
            <person name="Santos I.K.F.M."/>
        </authorList>
    </citation>
    <scope>NUCLEOTIDE SEQUENCE</scope>
    <source>
        <strain evidence="1">NSGR</strain>
        <tissue evidence="1">Salivary glands</tissue>
    </source>
</reference>
<sequence length="83" mass="9150">MSVTKMALIVQFLSPQLSSASSADHLKASGTGKAETFKAWGCSHGKSKAMHIFARTTNRQFAAVSEPICTRFFRYARLRSSHN</sequence>
<name>A0A6G5A0B9_RHIMP</name>
<evidence type="ECO:0000313" key="1">
    <source>
        <dbReference type="EMBL" id="NIE44451.1"/>
    </source>
</evidence>
<organism evidence="1">
    <name type="scientific">Rhipicephalus microplus</name>
    <name type="common">Cattle tick</name>
    <name type="synonym">Boophilus microplus</name>
    <dbReference type="NCBI Taxonomy" id="6941"/>
    <lineage>
        <taxon>Eukaryota</taxon>
        <taxon>Metazoa</taxon>
        <taxon>Ecdysozoa</taxon>
        <taxon>Arthropoda</taxon>
        <taxon>Chelicerata</taxon>
        <taxon>Arachnida</taxon>
        <taxon>Acari</taxon>
        <taxon>Parasitiformes</taxon>
        <taxon>Ixodida</taxon>
        <taxon>Ixodoidea</taxon>
        <taxon>Ixodidae</taxon>
        <taxon>Rhipicephalinae</taxon>
        <taxon>Rhipicephalus</taxon>
        <taxon>Boophilus</taxon>
    </lineage>
</organism>
<dbReference type="AlphaFoldDB" id="A0A6G5A0B9"/>
<protein>
    <submittedName>
        <fullName evidence="1">Putative secreted protein</fullName>
    </submittedName>
</protein>